<dbReference type="RefSeq" id="WP_238805102.1">
    <property type="nucleotide sequence ID" value="NZ_CAKLPY010000001.1"/>
</dbReference>
<dbReference type="EMBL" id="CAKLPY010000001">
    <property type="protein sequence ID" value="CAH0994911.1"/>
    <property type="molecule type" value="Genomic_DNA"/>
</dbReference>
<organism evidence="2 3">
    <name type="scientific">Emticicia aquatica</name>
    <dbReference type="NCBI Taxonomy" id="1681835"/>
    <lineage>
        <taxon>Bacteria</taxon>
        <taxon>Pseudomonadati</taxon>
        <taxon>Bacteroidota</taxon>
        <taxon>Cytophagia</taxon>
        <taxon>Cytophagales</taxon>
        <taxon>Leadbetterellaceae</taxon>
        <taxon>Emticicia</taxon>
    </lineage>
</organism>
<dbReference type="SUPFAM" id="SSF52540">
    <property type="entry name" value="P-loop containing nucleoside triphosphate hydrolases"/>
    <property type="match status" value="1"/>
</dbReference>
<dbReference type="InterPro" id="IPR027417">
    <property type="entry name" value="P-loop_NTPase"/>
</dbReference>
<name>A0ABN8ESH3_9BACT</name>
<dbReference type="Gene3D" id="3.90.320.10">
    <property type="match status" value="1"/>
</dbReference>
<evidence type="ECO:0000313" key="3">
    <source>
        <dbReference type="Proteomes" id="UP000837932"/>
    </source>
</evidence>
<proteinExistence type="predicted"/>
<dbReference type="Proteomes" id="UP000837932">
    <property type="component" value="Unassembled WGS sequence"/>
</dbReference>
<evidence type="ECO:0000259" key="1">
    <source>
        <dbReference type="Pfam" id="PF12705"/>
    </source>
</evidence>
<dbReference type="InterPro" id="IPR038726">
    <property type="entry name" value="PDDEXK_AddAB-type"/>
</dbReference>
<protein>
    <recommendedName>
        <fullName evidence="1">PD-(D/E)XK endonuclease-like domain-containing protein</fullName>
    </recommendedName>
</protein>
<comment type="caution">
    <text evidence="2">The sequence shown here is derived from an EMBL/GenBank/DDBJ whole genome shotgun (WGS) entry which is preliminary data.</text>
</comment>
<dbReference type="InterPro" id="IPR011604">
    <property type="entry name" value="PDDEXK-like_dom_sf"/>
</dbReference>
<sequence>MSFLNKSARYIFDKHQDSDSKSTQLKNICVVLPSRRAVFYFKQYLAKFSEVPFIAPEVLAIDDFVMRMSGVNQIDAVSLLFELYEIFKKYDPEVKFDRFISWAPTLLRDFDTIDQYLVENPKSIFEYMSEAKALARWNLELLDSGKPELEITQSTDKYFKLFENIYHVYEDLHKSLNEKGLSYRGMAYRHLAESIKTFLVENDSETIIFEKFYFVGFNALSAAEEKIIETLVKTNRAETLWDADSYFMSQKFNHKAGVLLREYKNSGRFGKWNRQTNDLLTGEKKMRIIGVENATLQAKIAGHIYGEAVTINPDIQTVIVLADENLLQPVMYSLDEHISDFNITMGLSLKGSMLFTLIDAIFELQQNIAEFKTKDGGTFKMPKFSHRHIFKVLNHPFIRRYEQIKYPTIVEEGKESNRTIFRKTLQEILRRNTVYLSQDEMLELGENEPIFRILFSRWGDNTQKALLSFYDLIDELRNIYRESNDAIETEYLYLFLTILHRLEKILFQNKELNLKSFKHFLYELIKQERIPFSGEPISNLQIMGMLETRCLDFERVIILSVNEGILPSGKHVNSLIPFDACIEYNLPVHSDQDAVMSYHFFRLLQRAKEIDILYVIPNGEGVSGGGSEKSRFILQIENELIKENKNIKLSYPKIEFTKDNDSEQISKIEIFKTDDILLNISKLIAEKGIYPTSLSTYLKCSLQFYFDKVAKISKREEIDENFGADIFGTWIHNTLEKIDKDFGPIITKETIDTIISELEQHLDDVYLENFGGFVVESGMNYLLKQVAEQLLIDFFENQKETQSFPMEVLEAEQLISVSFEKTILGKIQKIKIAGRIDRIEREGQTLKVIDYKTGKVIGKDLEKSKDQTLEESLLDPSKEKLRQLWLYQYLMLKSMTDTNGLFLRGEKLENHEVKAKIYSFRNLKEKLEVNLNFEENSNIFGFIDKSEEILTNTVSEMLNPEVPFTQSSDLKICEWCDFKGICGR</sequence>
<accession>A0ABN8ESH3</accession>
<dbReference type="Pfam" id="PF12705">
    <property type="entry name" value="PDDEXK_1"/>
    <property type="match status" value="1"/>
</dbReference>
<feature type="domain" description="PD-(D/E)XK endonuclease-like" evidence="1">
    <location>
        <begin position="691"/>
        <end position="982"/>
    </location>
</feature>
<gene>
    <name evidence="2" type="ORF">EMA8858_01024</name>
</gene>
<keyword evidence="3" id="KW-1185">Reference proteome</keyword>
<evidence type="ECO:0000313" key="2">
    <source>
        <dbReference type="EMBL" id="CAH0994911.1"/>
    </source>
</evidence>
<reference evidence="2" key="1">
    <citation type="submission" date="2021-12" db="EMBL/GenBank/DDBJ databases">
        <authorList>
            <person name="Rodrigo-Torres L."/>
            <person name="Arahal R. D."/>
            <person name="Lucena T."/>
        </authorList>
    </citation>
    <scope>NUCLEOTIDE SEQUENCE</scope>
    <source>
        <strain evidence="2">CECT 8858</strain>
    </source>
</reference>